<keyword evidence="3" id="KW-0804">Transcription</keyword>
<evidence type="ECO:0000313" key="5">
    <source>
        <dbReference type="EMBL" id="RVT92259.1"/>
    </source>
</evidence>
<dbReference type="InterPro" id="IPR036388">
    <property type="entry name" value="WH-like_DNA-bd_sf"/>
</dbReference>
<dbReference type="CDD" id="cd07377">
    <property type="entry name" value="WHTH_GntR"/>
    <property type="match status" value="1"/>
</dbReference>
<evidence type="ECO:0000256" key="3">
    <source>
        <dbReference type="ARBA" id="ARBA00023163"/>
    </source>
</evidence>
<dbReference type="InterPro" id="IPR000524">
    <property type="entry name" value="Tscrpt_reg_HTH_GntR"/>
</dbReference>
<dbReference type="Gene3D" id="1.20.120.530">
    <property type="entry name" value="GntR ligand-binding domain-like"/>
    <property type="match status" value="1"/>
</dbReference>
<gene>
    <name evidence="5" type="ORF">EOD42_18770</name>
</gene>
<dbReference type="PRINTS" id="PR00035">
    <property type="entry name" value="HTHGNTR"/>
</dbReference>
<proteinExistence type="predicted"/>
<keyword evidence="1" id="KW-0805">Transcription regulation</keyword>
<dbReference type="SMART" id="SM00895">
    <property type="entry name" value="FCD"/>
    <property type="match status" value="1"/>
</dbReference>
<dbReference type="GO" id="GO:0003677">
    <property type="term" value="F:DNA binding"/>
    <property type="evidence" value="ECO:0007669"/>
    <property type="project" value="UniProtKB-KW"/>
</dbReference>
<dbReference type="PROSITE" id="PS50949">
    <property type="entry name" value="HTH_GNTR"/>
    <property type="match status" value="1"/>
</dbReference>
<dbReference type="Gene3D" id="1.10.10.10">
    <property type="entry name" value="Winged helix-like DNA-binding domain superfamily/Winged helix DNA-binding domain"/>
    <property type="match status" value="1"/>
</dbReference>
<dbReference type="PANTHER" id="PTHR43537:SF24">
    <property type="entry name" value="GLUCONATE OPERON TRANSCRIPTIONAL REPRESSOR"/>
    <property type="match status" value="1"/>
</dbReference>
<dbReference type="PANTHER" id="PTHR43537">
    <property type="entry name" value="TRANSCRIPTIONAL REGULATOR, GNTR FAMILY"/>
    <property type="match status" value="1"/>
</dbReference>
<dbReference type="Pfam" id="PF07729">
    <property type="entry name" value="FCD"/>
    <property type="match status" value="1"/>
</dbReference>
<reference evidence="5 6" key="1">
    <citation type="submission" date="2019-01" db="EMBL/GenBank/DDBJ databases">
        <authorList>
            <person name="Chen W.-M."/>
        </authorList>
    </citation>
    <scope>NUCLEOTIDE SEQUENCE [LARGE SCALE GENOMIC DNA]</scope>
    <source>
        <strain evidence="5 6">CCP-6</strain>
    </source>
</reference>
<keyword evidence="6" id="KW-1185">Reference proteome</keyword>
<dbReference type="SUPFAM" id="SSF48008">
    <property type="entry name" value="GntR ligand-binding domain-like"/>
    <property type="match status" value="1"/>
</dbReference>
<keyword evidence="2" id="KW-0238">DNA-binding</keyword>
<sequence length="226" mass="23909">MDGTMHTASGPEGEKPKESLGAAAYAALKREILDGSLPPGTTLSEPELAARLAMSRTPVHEAVLRLQAEGLLRVLSKRGVLVVPLSRNDVSDVYEVLVALEAAAAARLSRRRAEGVLAELRALTAEMEQAIADGRRQDWAVADDAFHRLILEACGNARLAASAANALDHAARARMLTIGGRGNLAASTAEHWAIIGALESADAEAARHSVSAHRARALREMLPLLP</sequence>
<dbReference type="InterPro" id="IPR011711">
    <property type="entry name" value="GntR_C"/>
</dbReference>
<dbReference type="SUPFAM" id="SSF46785">
    <property type="entry name" value="Winged helix' DNA-binding domain"/>
    <property type="match status" value="1"/>
</dbReference>
<accession>A0A437M3H9</accession>
<dbReference type="AlphaFoldDB" id="A0A437M3H9"/>
<organism evidence="5 6">
    <name type="scientific">Rhodovarius crocodyli</name>
    <dbReference type="NCBI Taxonomy" id="1979269"/>
    <lineage>
        <taxon>Bacteria</taxon>
        <taxon>Pseudomonadati</taxon>
        <taxon>Pseudomonadota</taxon>
        <taxon>Alphaproteobacteria</taxon>
        <taxon>Acetobacterales</taxon>
        <taxon>Roseomonadaceae</taxon>
        <taxon>Rhodovarius</taxon>
    </lineage>
</organism>
<evidence type="ECO:0000256" key="1">
    <source>
        <dbReference type="ARBA" id="ARBA00023015"/>
    </source>
</evidence>
<dbReference type="InterPro" id="IPR008920">
    <property type="entry name" value="TF_FadR/GntR_C"/>
</dbReference>
<dbReference type="GO" id="GO:0003700">
    <property type="term" value="F:DNA-binding transcription factor activity"/>
    <property type="evidence" value="ECO:0007669"/>
    <property type="project" value="InterPro"/>
</dbReference>
<dbReference type="OrthoDB" id="7260290at2"/>
<evidence type="ECO:0000313" key="6">
    <source>
        <dbReference type="Proteomes" id="UP000282957"/>
    </source>
</evidence>
<dbReference type="Proteomes" id="UP000282957">
    <property type="component" value="Unassembled WGS sequence"/>
</dbReference>
<protein>
    <submittedName>
        <fullName evidence="5">GntR family transcriptional regulator</fullName>
    </submittedName>
</protein>
<name>A0A437M3H9_9PROT</name>
<dbReference type="InterPro" id="IPR036390">
    <property type="entry name" value="WH_DNA-bd_sf"/>
</dbReference>
<dbReference type="EMBL" id="SACL01000007">
    <property type="protein sequence ID" value="RVT92259.1"/>
    <property type="molecule type" value="Genomic_DNA"/>
</dbReference>
<evidence type="ECO:0000259" key="4">
    <source>
        <dbReference type="PROSITE" id="PS50949"/>
    </source>
</evidence>
<dbReference type="SMART" id="SM00345">
    <property type="entry name" value="HTH_GNTR"/>
    <property type="match status" value="1"/>
</dbReference>
<evidence type="ECO:0000256" key="2">
    <source>
        <dbReference type="ARBA" id="ARBA00023125"/>
    </source>
</evidence>
<comment type="caution">
    <text evidence="5">The sequence shown here is derived from an EMBL/GenBank/DDBJ whole genome shotgun (WGS) entry which is preliminary data.</text>
</comment>
<dbReference type="Pfam" id="PF00392">
    <property type="entry name" value="GntR"/>
    <property type="match status" value="1"/>
</dbReference>
<feature type="domain" description="HTH gntR-type" evidence="4">
    <location>
        <begin position="18"/>
        <end position="85"/>
    </location>
</feature>